<dbReference type="eggNOG" id="ENOG5033SZB">
    <property type="taxonomic scope" value="Bacteria"/>
</dbReference>
<protein>
    <recommendedName>
        <fullName evidence="7">ESX secretion-associated protein EspG</fullName>
    </recommendedName>
</protein>
<dbReference type="STRING" id="909613.UO65_5766"/>
<evidence type="ECO:0000313" key="6">
    <source>
        <dbReference type="Proteomes" id="UP000019277"/>
    </source>
</evidence>
<keyword evidence="6" id="KW-1185">Reference proteome</keyword>
<comment type="caution">
    <text evidence="5">The sequence shown here is derived from an EMBL/GenBank/DDBJ whole genome shotgun (WGS) entry which is preliminary data.</text>
</comment>
<evidence type="ECO:0000256" key="3">
    <source>
        <dbReference type="ARBA" id="ARBA00022490"/>
    </source>
</evidence>
<accession>W7IDM1</accession>
<evidence type="ECO:0008006" key="7">
    <source>
        <dbReference type="Google" id="ProtNLM"/>
    </source>
</evidence>
<evidence type="ECO:0000256" key="2">
    <source>
        <dbReference type="ARBA" id="ARBA00006411"/>
    </source>
</evidence>
<gene>
    <name evidence="5" type="ORF">UO65_5766</name>
</gene>
<comment type="similarity">
    <text evidence="2">Belongs to the EspG family.</text>
</comment>
<dbReference type="RefSeq" id="WP_035288519.1">
    <property type="nucleotide sequence ID" value="NZ_AYXG01000224.1"/>
</dbReference>
<reference evidence="5 6" key="1">
    <citation type="journal article" date="2014" name="Genome Announc.">
        <title>Draft Genome Sequence of the Antitrypanosomally Active Sponge-Associated Bacterium Actinokineospora sp. Strain EG49.</title>
        <authorList>
            <person name="Harjes J."/>
            <person name="Ryu T."/>
            <person name="Abdelmohsen U.R."/>
            <person name="Moitinho-Silva L."/>
            <person name="Horn H."/>
            <person name="Ravasi T."/>
            <person name="Hentschel U."/>
        </authorList>
    </citation>
    <scope>NUCLEOTIDE SEQUENCE [LARGE SCALE GENOMIC DNA]</scope>
    <source>
        <strain evidence="5 6">EG49</strain>
    </source>
</reference>
<proteinExistence type="inferred from homology"/>
<dbReference type="InterPro" id="IPR025734">
    <property type="entry name" value="EspG"/>
</dbReference>
<evidence type="ECO:0000313" key="5">
    <source>
        <dbReference type="EMBL" id="EWC58970.1"/>
    </source>
</evidence>
<name>W7IDM1_9PSEU</name>
<keyword evidence="3" id="KW-0963">Cytoplasm</keyword>
<evidence type="ECO:0000256" key="1">
    <source>
        <dbReference type="ARBA" id="ARBA00004496"/>
    </source>
</evidence>
<dbReference type="OrthoDB" id="3679349at2"/>
<organism evidence="5 6">
    <name type="scientific">Actinokineospora spheciospongiae</name>
    <dbReference type="NCBI Taxonomy" id="909613"/>
    <lineage>
        <taxon>Bacteria</taxon>
        <taxon>Bacillati</taxon>
        <taxon>Actinomycetota</taxon>
        <taxon>Actinomycetes</taxon>
        <taxon>Pseudonocardiales</taxon>
        <taxon>Pseudonocardiaceae</taxon>
        <taxon>Actinokineospora</taxon>
    </lineage>
</organism>
<dbReference type="Proteomes" id="UP000019277">
    <property type="component" value="Unassembled WGS sequence"/>
</dbReference>
<evidence type="ECO:0000256" key="4">
    <source>
        <dbReference type="ARBA" id="ARBA00023186"/>
    </source>
</evidence>
<keyword evidence="4" id="KW-0143">Chaperone</keyword>
<dbReference type="EMBL" id="AYXG01000224">
    <property type="protein sequence ID" value="EWC58970.1"/>
    <property type="molecule type" value="Genomic_DNA"/>
</dbReference>
<dbReference type="Pfam" id="PF14011">
    <property type="entry name" value="ESX-1_EspG"/>
    <property type="match status" value="1"/>
</dbReference>
<comment type="subcellular location">
    <subcellularLocation>
        <location evidence="1">Cytoplasm</location>
    </subcellularLocation>
</comment>
<sequence>MSTGATTTTVLSALEFDVVWEAERLPRRHVAVDVPSPGTTHTERAGLVEGAFASLERRGLVERGRVVPELADRLSLLAHPRLSVDSWVWTDRQIKALAVTSGEQALLAAVDREEVWLIPTRATAVAEAAVSIAGEVPAGPGRSVSLPTELLLDADRAAGGNPQGMVTTLYQGGVLLSDAQELVSMVAGMRVRGQLGVERVGRDQRRRRADRVVSFHDTEAGRYVYLTRPSNDGRMWSTITPADNARLAGCVWELLEEV</sequence>
<dbReference type="PATRIC" id="fig|909613.9.peg.5766"/>
<dbReference type="AlphaFoldDB" id="W7IDM1"/>